<dbReference type="EMBL" id="CM023491">
    <property type="protein sequence ID" value="KAH6941684.1"/>
    <property type="molecule type" value="Genomic_DNA"/>
</dbReference>
<sequence length="106" mass="11659">MQAGFAPRQPRLSTQSLASPKRELEREQGKSRPWSRSAPRMRTSVRSMREGVSRDTRICAPLRFPHFFPVLPPCFPDAADVVKQRGFGGGVAPATNTPSLAVIELG</sequence>
<proteinExistence type="predicted"/>
<organism evidence="1 2">
    <name type="scientific">Hyalomma asiaticum</name>
    <name type="common">Tick</name>
    <dbReference type="NCBI Taxonomy" id="266040"/>
    <lineage>
        <taxon>Eukaryota</taxon>
        <taxon>Metazoa</taxon>
        <taxon>Ecdysozoa</taxon>
        <taxon>Arthropoda</taxon>
        <taxon>Chelicerata</taxon>
        <taxon>Arachnida</taxon>
        <taxon>Acari</taxon>
        <taxon>Parasitiformes</taxon>
        <taxon>Ixodida</taxon>
        <taxon>Ixodoidea</taxon>
        <taxon>Ixodidae</taxon>
        <taxon>Hyalomminae</taxon>
        <taxon>Hyalomma</taxon>
    </lineage>
</organism>
<protein>
    <submittedName>
        <fullName evidence="1">Uncharacterized protein</fullName>
    </submittedName>
</protein>
<dbReference type="Proteomes" id="UP000821845">
    <property type="component" value="Chromosome 11"/>
</dbReference>
<gene>
    <name evidence="1" type="ORF">HPB50_022270</name>
</gene>
<evidence type="ECO:0000313" key="1">
    <source>
        <dbReference type="EMBL" id="KAH6941684.1"/>
    </source>
</evidence>
<name>A0ACB7T699_HYAAI</name>
<keyword evidence="2" id="KW-1185">Reference proteome</keyword>
<evidence type="ECO:0000313" key="2">
    <source>
        <dbReference type="Proteomes" id="UP000821845"/>
    </source>
</evidence>
<comment type="caution">
    <text evidence="1">The sequence shown here is derived from an EMBL/GenBank/DDBJ whole genome shotgun (WGS) entry which is preliminary data.</text>
</comment>
<reference evidence="1" key="1">
    <citation type="submission" date="2020-05" db="EMBL/GenBank/DDBJ databases">
        <title>Large-scale comparative analyses of tick genomes elucidate their genetic diversity and vector capacities.</title>
        <authorList>
            <person name="Jia N."/>
            <person name="Wang J."/>
            <person name="Shi W."/>
            <person name="Du L."/>
            <person name="Sun Y."/>
            <person name="Zhan W."/>
            <person name="Jiang J."/>
            <person name="Wang Q."/>
            <person name="Zhang B."/>
            <person name="Ji P."/>
            <person name="Sakyi L.B."/>
            <person name="Cui X."/>
            <person name="Yuan T."/>
            <person name="Jiang B."/>
            <person name="Yang W."/>
            <person name="Lam T.T.-Y."/>
            <person name="Chang Q."/>
            <person name="Ding S."/>
            <person name="Wang X."/>
            <person name="Zhu J."/>
            <person name="Ruan X."/>
            <person name="Zhao L."/>
            <person name="Wei J."/>
            <person name="Que T."/>
            <person name="Du C."/>
            <person name="Cheng J."/>
            <person name="Dai P."/>
            <person name="Han X."/>
            <person name="Huang E."/>
            <person name="Gao Y."/>
            <person name="Liu J."/>
            <person name="Shao H."/>
            <person name="Ye R."/>
            <person name="Li L."/>
            <person name="Wei W."/>
            <person name="Wang X."/>
            <person name="Wang C."/>
            <person name="Yang T."/>
            <person name="Huo Q."/>
            <person name="Li W."/>
            <person name="Guo W."/>
            <person name="Chen H."/>
            <person name="Zhou L."/>
            <person name="Ni X."/>
            <person name="Tian J."/>
            <person name="Zhou Y."/>
            <person name="Sheng Y."/>
            <person name="Liu T."/>
            <person name="Pan Y."/>
            <person name="Xia L."/>
            <person name="Li J."/>
            <person name="Zhao F."/>
            <person name="Cao W."/>
        </authorList>
    </citation>
    <scope>NUCLEOTIDE SEQUENCE</scope>
    <source>
        <strain evidence="1">Hyas-2018</strain>
    </source>
</reference>
<accession>A0ACB7T699</accession>